<evidence type="ECO:0000313" key="6">
    <source>
        <dbReference type="Proteomes" id="UP001195963"/>
    </source>
</evidence>
<comment type="caution">
    <text evidence="5">The sequence shown here is derived from an EMBL/GenBank/DDBJ whole genome shotgun (WGS) entry which is preliminary data.</text>
</comment>
<dbReference type="EC" id="2.3.3.10" evidence="5"/>
<name>A0ABS7E1L0_9GAMM</name>
<feature type="domain" description="Hydroxymethylglutaryl-coenzyme A synthase C-terminal" evidence="4">
    <location>
        <begin position="175"/>
        <end position="247"/>
    </location>
</feature>
<dbReference type="PANTHER" id="PTHR43323:SF2">
    <property type="entry name" value="HYDROXYMETHYLGLUTARYL-COA SYNTHASE"/>
    <property type="match status" value="1"/>
</dbReference>
<evidence type="ECO:0000256" key="2">
    <source>
        <dbReference type="ARBA" id="ARBA00022679"/>
    </source>
</evidence>
<dbReference type="Proteomes" id="UP001195963">
    <property type="component" value="Unassembled WGS sequence"/>
</dbReference>
<dbReference type="CDD" id="cd00827">
    <property type="entry name" value="init_cond_enzymes"/>
    <property type="match status" value="1"/>
</dbReference>
<evidence type="ECO:0000313" key="5">
    <source>
        <dbReference type="EMBL" id="MBW8183528.1"/>
    </source>
</evidence>
<feature type="domain" description="Hydroxymethylglutaryl-coenzyme A synthase N-terminal" evidence="3">
    <location>
        <begin position="2"/>
        <end position="165"/>
    </location>
</feature>
<dbReference type="RefSeq" id="WP_220109141.1">
    <property type="nucleotide sequence ID" value="NZ_JAHZST010000004.1"/>
</dbReference>
<evidence type="ECO:0000259" key="3">
    <source>
        <dbReference type="Pfam" id="PF01154"/>
    </source>
</evidence>
<proteinExistence type="inferred from homology"/>
<dbReference type="Gene3D" id="3.40.47.10">
    <property type="match status" value="2"/>
</dbReference>
<reference evidence="5 6" key="1">
    <citation type="submission" date="2021-07" db="EMBL/GenBank/DDBJ databases">
        <title>Shewanella sp. nov, isolated from SCS.</title>
        <authorList>
            <person name="Cao W.R."/>
        </authorList>
    </citation>
    <scope>NUCLEOTIDE SEQUENCE [LARGE SCALE GENOMIC DNA]</scope>
    <source>
        <strain evidence="5 6">NR704-98</strain>
    </source>
</reference>
<evidence type="ECO:0000259" key="4">
    <source>
        <dbReference type="Pfam" id="PF08540"/>
    </source>
</evidence>
<keyword evidence="6" id="KW-1185">Reference proteome</keyword>
<keyword evidence="2 5" id="KW-0808">Transferase</keyword>
<dbReference type="EMBL" id="JAHZST010000004">
    <property type="protein sequence ID" value="MBW8183528.1"/>
    <property type="molecule type" value="Genomic_DNA"/>
</dbReference>
<dbReference type="NCBIfam" id="TIGR01835">
    <property type="entry name" value="HMG-CoA-S_prok"/>
    <property type="match status" value="1"/>
</dbReference>
<comment type="similarity">
    <text evidence="1">Belongs to the thiolase-like superfamily. HMG-CoA synthase family.</text>
</comment>
<sequence length="397" mass="44226">MNVGIDSISLCVPESFYPLTDLAEKHGIDPNKYLYGLGQEKMSVPSPDEDIVTLAAGAANPILTDDVRASISTVILATESGIDQSKSAGLFVHGLLGIKSNCRVIEFKQACYGATAALQMATDMVRQRPDEKILIIASDIARYEQDSLGECTQGAGALAMVISANPRLLNLHHAHGTHSFDVMDFWRPNGHKAAQVDGHLSIEVYLESMRQAWSNYKDNGGHQLSELPWLCFHQPFTKMSKKAFTALKESEPQQGAELTDLSYEHSLLYGRQIGNTYTASLYIGLLSLLENNPQDLTEQNIGLFSYGSGSVGEFFSAQVVPGYRQHLRVKEHQEMLSNRQALSHEKYTSWFYQSLADHENQVMPKFSNREFRLEKVDGFRRVYGVNTPESNELKKVS</sequence>
<dbReference type="Pfam" id="PF08540">
    <property type="entry name" value="HMG_CoA_synt_C"/>
    <property type="match status" value="2"/>
</dbReference>
<dbReference type="PANTHER" id="PTHR43323">
    <property type="entry name" value="3-HYDROXY-3-METHYLGLUTARYL COENZYME A SYNTHASE"/>
    <property type="match status" value="1"/>
</dbReference>
<organism evidence="5 6">
    <name type="scientific">Shewanella nanhaiensis</name>
    <dbReference type="NCBI Taxonomy" id="2864872"/>
    <lineage>
        <taxon>Bacteria</taxon>
        <taxon>Pseudomonadati</taxon>
        <taxon>Pseudomonadota</taxon>
        <taxon>Gammaproteobacteria</taxon>
        <taxon>Alteromonadales</taxon>
        <taxon>Shewanellaceae</taxon>
        <taxon>Shewanella</taxon>
    </lineage>
</organism>
<dbReference type="SUPFAM" id="SSF53901">
    <property type="entry name" value="Thiolase-like"/>
    <property type="match status" value="2"/>
</dbReference>
<dbReference type="InterPro" id="IPR013528">
    <property type="entry name" value="HMG_CoA_synth_N"/>
</dbReference>
<dbReference type="GO" id="GO:0004421">
    <property type="term" value="F:hydroxymethylglutaryl-CoA synthase activity"/>
    <property type="evidence" value="ECO:0007669"/>
    <property type="project" value="UniProtKB-EC"/>
</dbReference>
<dbReference type="InterPro" id="IPR016039">
    <property type="entry name" value="Thiolase-like"/>
</dbReference>
<dbReference type="InterPro" id="IPR013746">
    <property type="entry name" value="HMG_CoA_synt_C_dom"/>
</dbReference>
<protein>
    <submittedName>
        <fullName evidence="5">Hydroxymethylglutaryl-CoA synthase</fullName>
        <ecNumber evidence="5">2.3.3.10</ecNumber>
    </submittedName>
</protein>
<accession>A0ABS7E1L0</accession>
<dbReference type="Pfam" id="PF01154">
    <property type="entry name" value="HMG_CoA_synt_N"/>
    <property type="match status" value="1"/>
</dbReference>
<dbReference type="InterPro" id="IPR011554">
    <property type="entry name" value="HMG_CoA_synthase_prok"/>
</dbReference>
<keyword evidence="5" id="KW-0012">Acyltransferase</keyword>
<evidence type="ECO:0000256" key="1">
    <source>
        <dbReference type="ARBA" id="ARBA00007061"/>
    </source>
</evidence>
<feature type="domain" description="Hydroxymethylglutaryl-coenzyme A synthase C-terminal" evidence="4">
    <location>
        <begin position="257"/>
        <end position="384"/>
    </location>
</feature>
<gene>
    <name evidence="5" type="ORF">K0625_07590</name>
</gene>